<dbReference type="InterPro" id="IPR038770">
    <property type="entry name" value="Na+/solute_symporter_sf"/>
</dbReference>
<dbReference type="PANTHER" id="PTHR42751">
    <property type="entry name" value="SODIUM/HYDROGEN EXCHANGER FAMILY/TRKA DOMAIN PROTEIN"/>
    <property type="match status" value="1"/>
</dbReference>
<comment type="subcellular location">
    <subcellularLocation>
        <location evidence="1">Membrane</location>
        <topology evidence="1">Multi-pass membrane protein</topology>
    </subcellularLocation>
</comment>
<dbReference type="Pfam" id="PF02254">
    <property type="entry name" value="TrkA_N"/>
    <property type="match status" value="1"/>
</dbReference>
<evidence type="ECO:0000256" key="2">
    <source>
        <dbReference type="ARBA" id="ARBA00005551"/>
    </source>
</evidence>
<evidence type="ECO:0000256" key="5">
    <source>
        <dbReference type="ARBA" id="ARBA00022692"/>
    </source>
</evidence>
<feature type="transmembrane region" description="Helical" evidence="9">
    <location>
        <begin position="202"/>
        <end position="220"/>
    </location>
</feature>
<dbReference type="GO" id="GO:1902600">
    <property type="term" value="P:proton transmembrane transport"/>
    <property type="evidence" value="ECO:0007669"/>
    <property type="project" value="InterPro"/>
</dbReference>
<feature type="transmembrane region" description="Helical" evidence="9">
    <location>
        <begin position="92"/>
        <end position="116"/>
    </location>
</feature>
<accession>A0A4V3DHH8</accession>
<dbReference type="OrthoDB" id="3418949at2"/>
<feature type="domain" description="Cation/H+ exchanger transmembrane" evidence="10">
    <location>
        <begin position="18"/>
        <end position="361"/>
    </location>
</feature>
<reference evidence="12 13" key="1">
    <citation type="submission" date="2019-03" db="EMBL/GenBank/DDBJ databases">
        <title>Genomic Encyclopedia of Type Strains, Phase IV (KMG-IV): sequencing the most valuable type-strain genomes for metagenomic binning, comparative biology and taxonomic classification.</title>
        <authorList>
            <person name="Goeker M."/>
        </authorList>
    </citation>
    <scope>NUCLEOTIDE SEQUENCE [LARGE SCALE GENOMIC DNA]</scope>
    <source>
        <strain evidence="12 13">DSM 25488</strain>
    </source>
</reference>
<evidence type="ECO:0000256" key="6">
    <source>
        <dbReference type="ARBA" id="ARBA00022989"/>
    </source>
</evidence>
<evidence type="ECO:0000256" key="7">
    <source>
        <dbReference type="ARBA" id="ARBA00023065"/>
    </source>
</evidence>
<dbReference type="Gene3D" id="3.40.50.720">
    <property type="entry name" value="NAD(P)-binding Rossmann-like Domain"/>
    <property type="match status" value="1"/>
</dbReference>
<dbReference type="GO" id="GO:0006813">
    <property type="term" value="P:potassium ion transport"/>
    <property type="evidence" value="ECO:0007669"/>
    <property type="project" value="InterPro"/>
</dbReference>
<dbReference type="InterPro" id="IPR036291">
    <property type="entry name" value="NAD(P)-bd_dom_sf"/>
</dbReference>
<feature type="transmembrane region" description="Helical" evidence="9">
    <location>
        <begin position="31"/>
        <end position="49"/>
    </location>
</feature>
<keyword evidence="3" id="KW-0813">Transport</keyword>
<organism evidence="12 13">
    <name type="scientific">Marinicella litoralis</name>
    <dbReference type="NCBI Taxonomy" id="644220"/>
    <lineage>
        <taxon>Bacteria</taxon>
        <taxon>Pseudomonadati</taxon>
        <taxon>Pseudomonadota</taxon>
        <taxon>Gammaproteobacteria</taxon>
        <taxon>Lysobacterales</taxon>
        <taxon>Marinicellaceae</taxon>
        <taxon>Marinicella</taxon>
    </lineage>
</organism>
<feature type="domain" description="RCK N-terminal" evidence="11">
    <location>
        <begin position="397"/>
        <end position="513"/>
    </location>
</feature>
<evidence type="ECO:0000256" key="1">
    <source>
        <dbReference type="ARBA" id="ARBA00004141"/>
    </source>
</evidence>
<feature type="transmembrane region" description="Helical" evidence="9">
    <location>
        <begin position="316"/>
        <end position="335"/>
    </location>
</feature>
<dbReference type="SUPFAM" id="SSF51735">
    <property type="entry name" value="NAD(P)-binding Rossmann-fold domains"/>
    <property type="match status" value="1"/>
</dbReference>
<feature type="transmembrane region" description="Helical" evidence="9">
    <location>
        <begin position="6"/>
        <end position="24"/>
    </location>
</feature>
<evidence type="ECO:0000313" key="13">
    <source>
        <dbReference type="Proteomes" id="UP000295724"/>
    </source>
</evidence>
<keyword evidence="5 9" id="KW-0812">Transmembrane</keyword>
<evidence type="ECO:0000256" key="4">
    <source>
        <dbReference type="ARBA" id="ARBA00022449"/>
    </source>
</evidence>
<comment type="caution">
    <text evidence="12">The sequence shown here is derived from an EMBL/GenBank/DDBJ whole genome shotgun (WGS) entry which is preliminary data.</text>
</comment>
<dbReference type="Gene3D" id="1.20.1530.20">
    <property type="match status" value="1"/>
</dbReference>
<feature type="transmembrane region" description="Helical" evidence="9">
    <location>
        <begin position="61"/>
        <end position="80"/>
    </location>
</feature>
<dbReference type="PANTHER" id="PTHR42751:SF1">
    <property type="entry name" value="CATION_PROTON ANTIPORTER YBAL-RELATED"/>
    <property type="match status" value="1"/>
</dbReference>
<proteinExistence type="inferred from homology"/>
<feature type="transmembrane region" description="Helical" evidence="9">
    <location>
        <begin position="122"/>
        <end position="141"/>
    </location>
</feature>
<evidence type="ECO:0000259" key="10">
    <source>
        <dbReference type="Pfam" id="PF00999"/>
    </source>
</evidence>
<dbReference type="InterPro" id="IPR006153">
    <property type="entry name" value="Cation/H_exchanger_TM"/>
</dbReference>
<dbReference type="AlphaFoldDB" id="A0A4V3DHH8"/>
<feature type="transmembrane region" description="Helical" evidence="9">
    <location>
        <begin position="153"/>
        <end position="172"/>
    </location>
</feature>
<keyword evidence="8 9" id="KW-0472">Membrane</keyword>
<evidence type="ECO:0000256" key="8">
    <source>
        <dbReference type="ARBA" id="ARBA00023136"/>
    </source>
</evidence>
<dbReference type="RefSeq" id="WP_099019712.1">
    <property type="nucleotide sequence ID" value="NZ_NIHB01000003.1"/>
</dbReference>
<feature type="transmembrane region" description="Helical" evidence="9">
    <location>
        <begin position="341"/>
        <end position="360"/>
    </location>
</feature>
<protein>
    <submittedName>
        <fullName evidence="12">Transporter (CPA2 family)</fullName>
    </submittedName>
</protein>
<dbReference type="Pfam" id="PF00999">
    <property type="entry name" value="Na_H_Exchanger"/>
    <property type="match status" value="1"/>
</dbReference>
<dbReference type="Proteomes" id="UP000295724">
    <property type="component" value="Unassembled WGS sequence"/>
</dbReference>
<keyword evidence="7" id="KW-0406">Ion transport</keyword>
<keyword evidence="4" id="KW-0050">Antiport</keyword>
<gene>
    <name evidence="12" type="ORF">C8D91_2186</name>
</gene>
<name>A0A4V3DHH8_9GAMM</name>
<keyword evidence="6 9" id="KW-1133">Transmembrane helix</keyword>
<feature type="transmembrane region" description="Helical" evidence="9">
    <location>
        <begin position="178"/>
        <end position="195"/>
    </location>
</feature>
<dbReference type="GO" id="GO:0016020">
    <property type="term" value="C:membrane"/>
    <property type="evidence" value="ECO:0007669"/>
    <property type="project" value="UniProtKB-SubCell"/>
</dbReference>
<comment type="similarity">
    <text evidence="2">Belongs to the monovalent cation:proton antiporter 2 (CPA2) transporter (TC 2.A.37) family.</text>
</comment>
<evidence type="ECO:0000256" key="9">
    <source>
        <dbReference type="SAM" id="Phobius"/>
    </source>
</evidence>
<evidence type="ECO:0000313" key="12">
    <source>
        <dbReference type="EMBL" id="TDR18271.1"/>
    </source>
</evidence>
<keyword evidence="13" id="KW-1185">Reference proteome</keyword>
<dbReference type="GO" id="GO:0015297">
    <property type="term" value="F:antiporter activity"/>
    <property type="evidence" value="ECO:0007669"/>
    <property type="project" value="UniProtKB-KW"/>
</dbReference>
<evidence type="ECO:0000259" key="11">
    <source>
        <dbReference type="Pfam" id="PF02254"/>
    </source>
</evidence>
<feature type="transmembrane region" description="Helical" evidence="9">
    <location>
        <begin position="280"/>
        <end position="304"/>
    </location>
</feature>
<dbReference type="InterPro" id="IPR003148">
    <property type="entry name" value="RCK_N"/>
</dbReference>
<dbReference type="EMBL" id="SNZB01000005">
    <property type="protein sequence ID" value="TDR18271.1"/>
    <property type="molecule type" value="Genomic_DNA"/>
</dbReference>
<evidence type="ECO:0000256" key="3">
    <source>
        <dbReference type="ARBA" id="ARBA00022448"/>
    </source>
</evidence>
<sequence>MDFAWVALALNDLIWIGFAFTLGLVSKKMGLPPMVGFLMAGFLLSTQNIVDQNLLKKMADLGITLLLFTIGLKINIRNLLRPQVWGVTMIHTTAVVVLVGLGIFLVSLMGSSLLMGLTIQNAALLAFALSFSSTVFVVKALEDKGEMDALHGRIAIGVLIIQDIFAVVFLAVSTGELPSVWALSLVLLIPFRFVLLKILDHVGHGELLILYGFLLAIGGAEVFELVGVKGDLGALIFGTMIATHGKTEELVKTMFGFKDLFLLGFFLSIGFNGLPDFQMVALALLLTPIALLKGGLFFALFVRFKLRSRTALLSTFNLSNYSEFGLIVIAIGVGNDWINKQWMIVMALTITFSFIISSLLNKHAHHVYTKYRRTWKRFQTEQRLDYDQLLNLGSAEIAVIGMGAVGTGTYDKLIEKYPGNVVGVDIDANTVKNQCAEHRNVILGDPSDADFWDRVIQSEQLKLVLLTLPQHNSSVAVVDLLLDSGYKGQIAAIAKFADEIEQLKQAGVHTVYNVHTEAGAGFASNVIEETQQTQPEN</sequence>